<name>A0A0F9MBU6_9ZZZZ</name>
<protein>
    <submittedName>
        <fullName evidence="1">Uncharacterized protein</fullName>
    </submittedName>
</protein>
<feature type="non-terminal residue" evidence="1">
    <location>
        <position position="1"/>
    </location>
</feature>
<proteinExistence type="predicted"/>
<gene>
    <name evidence="1" type="ORF">LCGC14_1109710</name>
</gene>
<accession>A0A0F9MBU6</accession>
<reference evidence="1" key="1">
    <citation type="journal article" date="2015" name="Nature">
        <title>Complex archaea that bridge the gap between prokaryotes and eukaryotes.</title>
        <authorList>
            <person name="Spang A."/>
            <person name="Saw J.H."/>
            <person name="Jorgensen S.L."/>
            <person name="Zaremba-Niedzwiedzka K."/>
            <person name="Martijn J."/>
            <person name="Lind A.E."/>
            <person name="van Eijk R."/>
            <person name="Schleper C."/>
            <person name="Guy L."/>
            <person name="Ettema T.J."/>
        </authorList>
    </citation>
    <scope>NUCLEOTIDE SEQUENCE</scope>
</reference>
<evidence type="ECO:0000313" key="1">
    <source>
        <dbReference type="EMBL" id="KKN03239.1"/>
    </source>
</evidence>
<comment type="caution">
    <text evidence="1">The sequence shown here is derived from an EMBL/GenBank/DDBJ whole genome shotgun (WGS) entry which is preliminary data.</text>
</comment>
<dbReference type="AlphaFoldDB" id="A0A0F9MBU6"/>
<organism evidence="1">
    <name type="scientific">marine sediment metagenome</name>
    <dbReference type="NCBI Taxonomy" id="412755"/>
    <lineage>
        <taxon>unclassified sequences</taxon>
        <taxon>metagenomes</taxon>
        <taxon>ecological metagenomes</taxon>
    </lineage>
</organism>
<sequence>EGIYIFFISFELIFSKISFEVLWSLSKEEINPINKSNSITGIFFSPNPRQYHHQFLLNLHMLNLFVNDVQLKTLKVYSQYINQLFDHHLKSKIFYLPS</sequence>
<dbReference type="EMBL" id="LAZR01005056">
    <property type="protein sequence ID" value="KKN03239.1"/>
    <property type="molecule type" value="Genomic_DNA"/>
</dbReference>